<protein>
    <submittedName>
        <fullName evidence="4">NADH oxidase domain protein</fullName>
    </submittedName>
</protein>
<keyword evidence="1" id="KW-0285">Flavoprotein</keyword>
<accession>A0A135YR90</accession>
<dbReference type="InterPro" id="IPR001155">
    <property type="entry name" value="OxRdtase_FMN_N"/>
</dbReference>
<comment type="caution">
    <text evidence="4">The sequence shown here is derived from an EMBL/GenBank/DDBJ whole genome shotgun (WGS) entry which is preliminary data.</text>
</comment>
<evidence type="ECO:0000256" key="1">
    <source>
        <dbReference type="ARBA" id="ARBA00022630"/>
    </source>
</evidence>
<dbReference type="EMBL" id="LSQZ01000061">
    <property type="protein sequence ID" value="KXI11907.1"/>
    <property type="molecule type" value="Genomic_DNA"/>
</dbReference>
<evidence type="ECO:0000259" key="3">
    <source>
        <dbReference type="Pfam" id="PF00724"/>
    </source>
</evidence>
<dbReference type="CDD" id="cd02803">
    <property type="entry name" value="OYE_like_FMN_family"/>
    <property type="match status" value="1"/>
</dbReference>
<dbReference type="PANTHER" id="PTHR43656">
    <property type="entry name" value="BINDING OXIDOREDUCTASE, PUTATIVE (AFU_ORTHOLOGUE AFUA_2G08260)-RELATED"/>
    <property type="match status" value="1"/>
</dbReference>
<organism evidence="4 5">
    <name type="scientific">Peptostreptococcus anaerobius</name>
    <dbReference type="NCBI Taxonomy" id="1261"/>
    <lineage>
        <taxon>Bacteria</taxon>
        <taxon>Bacillati</taxon>
        <taxon>Bacillota</taxon>
        <taxon>Clostridia</taxon>
        <taxon>Peptostreptococcales</taxon>
        <taxon>Peptostreptococcaceae</taxon>
        <taxon>Peptostreptococcus</taxon>
    </lineage>
</organism>
<dbReference type="PATRIC" id="fig|1261.3.peg.113"/>
<dbReference type="GO" id="GO:0010181">
    <property type="term" value="F:FMN binding"/>
    <property type="evidence" value="ECO:0007669"/>
    <property type="project" value="InterPro"/>
</dbReference>
<dbReference type="Pfam" id="PF00724">
    <property type="entry name" value="Oxidored_FMN"/>
    <property type="match status" value="1"/>
</dbReference>
<dbReference type="SUPFAM" id="SSF51395">
    <property type="entry name" value="FMN-linked oxidoreductases"/>
    <property type="match status" value="1"/>
</dbReference>
<dbReference type="RefSeq" id="WP_002842930.1">
    <property type="nucleotide sequence ID" value="NZ_CAXUJS010000007.1"/>
</dbReference>
<dbReference type="InterPro" id="IPR051799">
    <property type="entry name" value="NADH_flavin_oxidoreductase"/>
</dbReference>
<evidence type="ECO:0000256" key="2">
    <source>
        <dbReference type="ARBA" id="ARBA00023002"/>
    </source>
</evidence>
<sequence length="329" mass="36482">MKYLDKSIKINKLDIKNRLVFPPMATSKSIDGWVNDDLVSYYDEKSKSGKIGLIITEHAYVSMDGKASENQVSISRDEDVEGLSRIVDVIHKNGSRVFAQINHAGNAAKTEITGCDVVSASALEMDVRGTKRQASIEMTKEDIDKLIQSFVDSGIRAKSAGYDGVEIHSAHFYLLNQFYSPLSNKRSDEYGGSLENRIRIHLEIIKAMRQALGQDYPLALRLGACDYTDGGNNLEDAIRASKAFEEAGIDLLDISGGYYIFNNPYSTEEGYFKDVTYAIKSNVSIPVILTGGIHSVDTADYLIENKYADMIGVGRPIFKDSSWPETNMK</sequence>
<gene>
    <name evidence="4" type="ORF">HMPREF3195_01140</name>
</gene>
<proteinExistence type="predicted"/>
<dbReference type="eggNOG" id="COG1902">
    <property type="taxonomic scope" value="Bacteria"/>
</dbReference>
<dbReference type="Gene3D" id="3.20.20.70">
    <property type="entry name" value="Aldolase class I"/>
    <property type="match status" value="1"/>
</dbReference>
<dbReference type="GeneID" id="79842114"/>
<dbReference type="Proteomes" id="UP000070326">
    <property type="component" value="Unassembled WGS sequence"/>
</dbReference>
<dbReference type="PANTHER" id="PTHR43656:SF2">
    <property type="entry name" value="BINDING OXIDOREDUCTASE, PUTATIVE (AFU_ORTHOLOGUE AFUA_2G08260)-RELATED"/>
    <property type="match status" value="1"/>
</dbReference>
<dbReference type="InterPro" id="IPR013785">
    <property type="entry name" value="Aldolase_TIM"/>
</dbReference>
<feature type="domain" description="NADH:flavin oxidoreductase/NADH oxidase N-terminal" evidence="3">
    <location>
        <begin position="7"/>
        <end position="326"/>
    </location>
</feature>
<evidence type="ECO:0000313" key="5">
    <source>
        <dbReference type="Proteomes" id="UP000070326"/>
    </source>
</evidence>
<keyword evidence="2" id="KW-0560">Oxidoreductase</keyword>
<evidence type="ECO:0000313" key="4">
    <source>
        <dbReference type="EMBL" id="KXI11907.1"/>
    </source>
</evidence>
<dbReference type="STRING" id="1261.HMPREF3195_01140"/>
<name>A0A135YR90_9FIRM</name>
<reference evidence="4 5" key="1">
    <citation type="submission" date="2016-02" db="EMBL/GenBank/DDBJ databases">
        <authorList>
            <person name="Wen L."/>
            <person name="He K."/>
            <person name="Yang H."/>
        </authorList>
    </citation>
    <scope>NUCLEOTIDE SEQUENCE [LARGE SCALE GENOMIC DNA]</scope>
    <source>
        <strain evidence="4 5">MJR8628A</strain>
    </source>
</reference>
<dbReference type="AlphaFoldDB" id="A0A135YR90"/>
<dbReference type="GO" id="GO:0016491">
    <property type="term" value="F:oxidoreductase activity"/>
    <property type="evidence" value="ECO:0007669"/>
    <property type="project" value="UniProtKB-KW"/>
</dbReference>